<proteinExistence type="inferred from homology"/>
<dbReference type="PIRSF" id="PIRSF004555">
    <property type="entry name" value="UCP004555"/>
    <property type="match status" value="1"/>
</dbReference>
<dbReference type="Gene3D" id="3.30.1310.10">
    <property type="entry name" value="Nucleoid-associated protein YbaB-like domain"/>
    <property type="match status" value="1"/>
</dbReference>
<name>A0A1I2IP68_9BACT</name>
<dbReference type="InterPro" id="IPR036894">
    <property type="entry name" value="YbaB-like_sf"/>
</dbReference>
<reference evidence="4 5" key="1">
    <citation type="submission" date="2016-10" db="EMBL/GenBank/DDBJ databases">
        <authorList>
            <person name="de Groot N.N."/>
        </authorList>
    </citation>
    <scope>NUCLEOTIDE SEQUENCE [LARGE SCALE GENOMIC DNA]</scope>
    <source>
        <strain>GEY</strain>
        <strain evidence="5">DSM 9560</strain>
    </source>
</reference>
<keyword evidence="3" id="KW-0175">Coiled coil</keyword>
<feature type="coiled-coil region" evidence="3">
    <location>
        <begin position="4"/>
        <end position="31"/>
    </location>
</feature>
<comment type="subunit">
    <text evidence="2">Homodimer.</text>
</comment>
<organism evidence="4 5">
    <name type="scientific">Thermoflexibacter ruber</name>
    <dbReference type="NCBI Taxonomy" id="1003"/>
    <lineage>
        <taxon>Bacteria</taxon>
        <taxon>Pseudomonadati</taxon>
        <taxon>Bacteroidota</taxon>
        <taxon>Cytophagia</taxon>
        <taxon>Cytophagales</taxon>
        <taxon>Thermoflexibacteraceae</taxon>
        <taxon>Thermoflexibacter</taxon>
    </lineage>
</organism>
<evidence type="ECO:0000256" key="3">
    <source>
        <dbReference type="SAM" id="Coils"/>
    </source>
</evidence>
<accession>A0A1I2IP68</accession>
<evidence type="ECO:0000313" key="4">
    <source>
        <dbReference type="EMBL" id="SFF42626.1"/>
    </source>
</evidence>
<evidence type="ECO:0000313" key="5">
    <source>
        <dbReference type="Proteomes" id="UP000199513"/>
    </source>
</evidence>
<comment type="function">
    <text evidence="2">Binds to DNA and alters its conformation. May be involved in regulation of gene expression, nucleoid organization and DNA protection.</text>
</comment>
<dbReference type="OrthoDB" id="9808738at2"/>
<keyword evidence="2" id="KW-0963">Cytoplasm</keyword>
<evidence type="ECO:0000256" key="2">
    <source>
        <dbReference type="HAMAP-Rule" id="MF_00274"/>
    </source>
</evidence>
<comment type="similarity">
    <text evidence="2">Belongs to the YbaB/EbfC family.</text>
</comment>
<comment type="subcellular location">
    <subcellularLocation>
        <location evidence="2">Cytoplasm</location>
        <location evidence="2">Nucleoid</location>
    </subcellularLocation>
</comment>
<dbReference type="EMBL" id="FONY01000033">
    <property type="protein sequence ID" value="SFF42626.1"/>
    <property type="molecule type" value="Genomic_DNA"/>
</dbReference>
<evidence type="ECO:0000256" key="1">
    <source>
        <dbReference type="ARBA" id="ARBA00023125"/>
    </source>
</evidence>
<dbReference type="NCBIfam" id="TIGR00103">
    <property type="entry name" value="DNA_YbaB_EbfC"/>
    <property type="match status" value="1"/>
</dbReference>
<protein>
    <recommendedName>
        <fullName evidence="2">Nucleoid-associated protein SAMN04488541_103328</fullName>
    </recommendedName>
</protein>
<sequence length="111" mass="12163">MMDMMKMLGKMKEIQSKLKDAQDQLADIIAEGESGGGMVKAVANGKKQVLKIEIDKDIAKPEDVEMLQDLVVAAVNRALEAVEEKSKDFIQKETEGLLNIPGMDLNSLMKG</sequence>
<dbReference type="STRING" id="1003.SAMN04488541_103328"/>
<gene>
    <name evidence="4" type="ORF">SAMN04488541_103328</name>
</gene>
<dbReference type="PANTHER" id="PTHR33449:SF1">
    <property type="entry name" value="NUCLEOID-ASSOCIATED PROTEIN YBAB"/>
    <property type="match status" value="1"/>
</dbReference>
<keyword evidence="5" id="KW-1185">Reference proteome</keyword>
<dbReference type="AlphaFoldDB" id="A0A1I2IP68"/>
<dbReference type="GO" id="GO:0003677">
    <property type="term" value="F:DNA binding"/>
    <property type="evidence" value="ECO:0007669"/>
    <property type="project" value="UniProtKB-UniRule"/>
</dbReference>
<dbReference type="InterPro" id="IPR004401">
    <property type="entry name" value="YbaB/EbfC"/>
</dbReference>
<dbReference type="GO" id="GO:0043590">
    <property type="term" value="C:bacterial nucleoid"/>
    <property type="evidence" value="ECO:0007669"/>
    <property type="project" value="UniProtKB-UniRule"/>
</dbReference>
<dbReference type="HAMAP" id="MF_00274">
    <property type="entry name" value="DNA_YbaB_EbfC"/>
    <property type="match status" value="1"/>
</dbReference>
<dbReference type="SUPFAM" id="SSF82607">
    <property type="entry name" value="YbaB-like"/>
    <property type="match status" value="1"/>
</dbReference>
<dbReference type="GO" id="GO:0005829">
    <property type="term" value="C:cytosol"/>
    <property type="evidence" value="ECO:0007669"/>
    <property type="project" value="TreeGrafter"/>
</dbReference>
<dbReference type="Pfam" id="PF02575">
    <property type="entry name" value="YbaB_DNA_bd"/>
    <property type="match status" value="1"/>
</dbReference>
<dbReference type="Proteomes" id="UP000199513">
    <property type="component" value="Unassembled WGS sequence"/>
</dbReference>
<keyword evidence="1 2" id="KW-0238">DNA-binding</keyword>
<dbReference type="PANTHER" id="PTHR33449">
    <property type="entry name" value="NUCLEOID-ASSOCIATED PROTEIN YBAB"/>
    <property type="match status" value="1"/>
</dbReference>